<dbReference type="InterPro" id="IPR044839">
    <property type="entry name" value="NDR1-like"/>
</dbReference>
<protein>
    <submittedName>
        <fullName evidence="8">Late embryogenesis abundant protein</fullName>
    </submittedName>
</protein>
<dbReference type="GO" id="GO:0098542">
    <property type="term" value="P:defense response to other organism"/>
    <property type="evidence" value="ECO:0007669"/>
    <property type="project" value="InterPro"/>
</dbReference>
<dbReference type="OrthoDB" id="777167at2759"/>
<dbReference type="GO" id="GO:0005886">
    <property type="term" value="C:plasma membrane"/>
    <property type="evidence" value="ECO:0007669"/>
    <property type="project" value="TreeGrafter"/>
</dbReference>
<keyword evidence="4 6" id="KW-0472">Membrane</keyword>
<dbReference type="InParanoid" id="A0A200Q0L5"/>
<comment type="caution">
    <text evidence="8">The sequence shown here is derived from an EMBL/GenBank/DDBJ whole genome shotgun (WGS) entry which is preliminary data.</text>
</comment>
<evidence type="ECO:0000256" key="6">
    <source>
        <dbReference type="SAM" id="Phobius"/>
    </source>
</evidence>
<dbReference type="Proteomes" id="UP000195402">
    <property type="component" value="Unassembled WGS sequence"/>
</dbReference>
<evidence type="ECO:0000256" key="3">
    <source>
        <dbReference type="ARBA" id="ARBA00022989"/>
    </source>
</evidence>
<comment type="subcellular location">
    <subcellularLocation>
        <location evidence="1">Membrane</location>
        <topology evidence="1">Single-pass membrane protein</topology>
    </subcellularLocation>
</comment>
<feature type="compositionally biased region" description="Polar residues" evidence="5">
    <location>
        <begin position="9"/>
        <end position="35"/>
    </location>
</feature>
<evidence type="ECO:0000256" key="5">
    <source>
        <dbReference type="SAM" id="MobiDB-lite"/>
    </source>
</evidence>
<dbReference type="FunCoup" id="A0A200Q0L5">
    <property type="interactions" value="574"/>
</dbReference>
<dbReference type="InterPro" id="IPR004864">
    <property type="entry name" value="LEA_2"/>
</dbReference>
<dbReference type="AlphaFoldDB" id="A0A200Q0L5"/>
<keyword evidence="9" id="KW-1185">Reference proteome</keyword>
<accession>A0A200Q0L5</accession>
<dbReference type="PANTHER" id="PTHR31234">
    <property type="entry name" value="LATE EMBRYOGENESIS ABUNDANT (LEA) HYDROXYPROLINE-RICH GLYCOPROTEIN FAMILY"/>
    <property type="match status" value="1"/>
</dbReference>
<dbReference type="EMBL" id="MVGT01003438">
    <property type="protein sequence ID" value="OVA04003.1"/>
    <property type="molecule type" value="Genomic_DNA"/>
</dbReference>
<gene>
    <name evidence="8" type="ORF">BVC80_695g15</name>
</gene>
<feature type="domain" description="Late embryogenesis abundant protein LEA-2 subgroup" evidence="7">
    <location>
        <begin position="121"/>
        <end position="223"/>
    </location>
</feature>
<name>A0A200Q0L5_MACCD</name>
<proteinExistence type="predicted"/>
<evidence type="ECO:0000256" key="1">
    <source>
        <dbReference type="ARBA" id="ARBA00004167"/>
    </source>
</evidence>
<sequence length="266" mass="29372">MAERIYPSSKPNSNPPQTLNGNTNPTFPPTKSQLYGATRPTYRPQPKRHRRSCCCACFLWSTLVIIALLLIAAIAGAVIYSIYQPKRPSFSLTTLKITQFNITTSKDESFHLNSNLDLIISAKNPNKEVIFFYNPINISVSSNGVDIGDGSLPAFIHGTKNATLLRASITNPPSTILDPVTANSLKSDLKKKSGIPLMIQLNTKVKVKMGGFKTKKVGIEITCDRIRAVAVTTKGSKSNSTIWKFPESSVAKCKVNLRIKIWKWTF</sequence>
<organism evidence="8 9">
    <name type="scientific">Macleaya cordata</name>
    <name type="common">Five-seeded plume-poppy</name>
    <name type="synonym">Bocconia cordata</name>
    <dbReference type="NCBI Taxonomy" id="56857"/>
    <lineage>
        <taxon>Eukaryota</taxon>
        <taxon>Viridiplantae</taxon>
        <taxon>Streptophyta</taxon>
        <taxon>Embryophyta</taxon>
        <taxon>Tracheophyta</taxon>
        <taxon>Spermatophyta</taxon>
        <taxon>Magnoliopsida</taxon>
        <taxon>Ranunculales</taxon>
        <taxon>Papaveraceae</taxon>
        <taxon>Papaveroideae</taxon>
        <taxon>Macleaya</taxon>
    </lineage>
</organism>
<evidence type="ECO:0000256" key="2">
    <source>
        <dbReference type="ARBA" id="ARBA00022692"/>
    </source>
</evidence>
<evidence type="ECO:0000256" key="4">
    <source>
        <dbReference type="ARBA" id="ARBA00023136"/>
    </source>
</evidence>
<dbReference type="PANTHER" id="PTHR31234:SF2">
    <property type="entry name" value="OS05G0199100 PROTEIN"/>
    <property type="match status" value="1"/>
</dbReference>
<evidence type="ECO:0000313" key="9">
    <source>
        <dbReference type="Proteomes" id="UP000195402"/>
    </source>
</evidence>
<reference evidence="8 9" key="1">
    <citation type="journal article" date="2017" name="Mol. Plant">
        <title>The Genome of Medicinal Plant Macleaya cordata Provides New Insights into Benzylisoquinoline Alkaloids Metabolism.</title>
        <authorList>
            <person name="Liu X."/>
            <person name="Liu Y."/>
            <person name="Huang P."/>
            <person name="Ma Y."/>
            <person name="Qing Z."/>
            <person name="Tang Q."/>
            <person name="Cao H."/>
            <person name="Cheng P."/>
            <person name="Zheng Y."/>
            <person name="Yuan Z."/>
            <person name="Zhou Y."/>
            <person name="Liu J."/>
            <person name="Tang Z."/>
            <person name="Zhuo Y."/>
            <person name="Zhang Y."/>
            <person name="Yu L."/>
            <person name="Huang J."/>
            <person name="Yang P."/>
            <person name="Peng Q."/>
            <person name="Zhang J."/>
            <person name="Jiang W."/>
            <person name="Zhang Z."/>
            <person name="Lin K."/>
            <person name="Ro D.K."/>
            <person name="Chen X."/>
            <person name="Xiong X."/>
            <person name="Shang Y."/>
            <person name="Huang S."/>
            <person name="Zeng J."/>
        </authorList>
    </citation>
    <scope>NUCLEOTIDE SEQUENCE [LARGE SCALE GENOMIC DNA]</scope>
    <source>
        <strain evidence="9">cv. BLH2017</strain>
        <tissue evidence="8">Root</tissue>
    </source>
</reference>
<feature type="region of interest" description="Disordered" evidence="5">
    <location>
        <begin position="1"/>
        <end position="43"/>
    </location>
</feature>
<evidence type="ECO:0000313" key="8">
    <source>
        <dbReference type="EMBL" id="OVA04003.1"/>
    </source>
</evidence>
<feature type="transmembrane region" description="Helical" evidence="6">
    <location>
        <begin position="57"/>
        <end position="83"/>
    </location>
</feature>
<dbReference type="OMA" id="PFIHGTK"/>
<keyword evidence="3 6" id="KW-1133">Transmembrane helix</keyword>
<dbReference type="STRING" id="56857.A0A200Q0L5"/>
<dbReference type="Pfam" id="PF03168">
    <property type="entry name" value="LEA_2"/>
    <property type="match status" value="1"/>
</dbReference>
<evidence type="ECO:0000259" key="7">
    <source>
        <dbReference type="Pfam" id="PF03168"/>
    </source>
</evidence>
<keyword evidence="2 6" id="KW-0812">Transmembrane</keyword>